<evidence type="ECO:0000313" key="1">
    <source>
        <dbReference type="EMBL" id="DAE20017.1"/>
    </source>
</evidence>
<proteinExistence type="predicted"/>
<reference evidence="1" key="1">
    <citation type="journal article" date="2021" name="Proc. Natl. Acad. Sci. U.S.A.">
        <title>A Catalog of Tens of Thousands of Viruses from Human Metagenomes Reveals Hidden Associations with Chronic Diseases.</title>
        <authorList>
            <person name="Tisza M.J."/>
            <person name="Buck C.B."/>
        </authorList>
    </citation>
    <scope>NUCLEOTIDE SEQUENCE</scope>
    <source>
        <strain evidence="1">CtYsL76</strain>
    </source>
</reference>
<accession>A0A8S5QMI0</accession>
<name>A0A8S5QMI0_9CAUD</name>
<dbReference type="EMBL" id="BK015689">
    <property type="protein sequence ID" value="DAE20017.1"/>
    <property type="molecule type" value="Genomic_DNA"/>
</dbReference>
<sequence>MELVMLYEIKLLIKTFNEGFNILIVLNLLK</sequence>
<protein>
    <submittedName>
        <fullName evidence="1">Uncharacterized protein</fullName>
    </submittedName>
</protein>
<organism evidence="1">
    <name type="scientific">CrAss-like virus sp. ctYsL76</name>
    <dbReference type="NCBI Taxonomy" id="2826826"/>
    <lineage>
        <taxon>Viruses</taxon>
        <taxon>Duplodnaviria</taxon>
        <taxon>Heunggongvirae</taxon>
        <taxon>Uroviricota</taxon>
        <taxon>Caudoviricetes</taxon>
        <taxon>Crassvirales</taxon>
    </lineage>
</organism>